<protein>
    <recommendedName>
        <fullName evidence="1">PASTA domain-containing protein</fullName>
    </recommendedName>
</protein>
<gene>
    <name evidence="2" type="ORF">GTS_34270</name>
</gene>
<dbReference type="EMBL" id="BJFL01000017">
    <property type="protein sequence ID" value="GDY31794.1"/>
    <property type="molecule type" value="Genomic_DNA"/>
</dbReference>
<comment type="caution">
    <text evidence="2">The sequence shown here is derived from an EMBL/GenBank/DDBJ whole genome shotgun (WGS) entry which is preliminary data.</text>
</comment>
<reference evidence="3" key="1">
    <citation type="submission" date="2019-04" db="EMBL/GenBank/DDBJ databases">
        <title>Draft genome sequence of Pseudonocardiaceae bacterium SL3-2-4.</title>
        <authorList>
            <person name="Ningsih F."/>
            <person name="Yokota A."/>
            <person name="Sakai Y."/>
            <person name="Nanatani K."/>
            <person name="Yabe S."/>
            <person name="Oetari A."/>
            <person name="Sjamsuridzal W."/>
        </authorList>
    </citation>
    <scope>NUCLEOTIDE SEQUENCE [LARGE SCALE GENOMIC DNA]</scope>
    <source>
        <strain evidence="3">SL3-2-4</strain>
    </source>
</reference>
<dbReference type="PROSITE" id="PS51257">
    <property type="entry name" value="PROKAR_LIPOPROTEIN"/>
    <property type="match status" value="1"/>
</dbReference>
<feature type="domain" description="PASTA" evidence="1">
    <location>
        <begin position="44"/>
        <end position="116"/>
    </location>
</feature>
<evidence type="ECO:0000313" key="2">
    <source>
        <dbReference type="EMBL" id="GDY31794.1"/>
    </source>
</evidence>
<accession>A0A4D4J8E8</accession>
<sequence length="118" mass="12340">MTRMALVGIVGAGLLIAGCQGQGDLLINSTTVLRSTVIQPRAAAPAEIRVPAVAGRNGQIVRDQLRALGLKRVTFASQDPHAKVPIMLGNWTAVKIEPQPGTVVTPTDTVVVTLTKHG</sequence>
<proteinExistence type="predicted"/>
<dbReference type="PROSITE" id="PS51178">
    <property type="entry name" value="PASTA"/>
    <property type="match status" value="1"/>
</dbReference>
<dbReference type="AlphaFoldDB" id="A0A4D4J8E8"/>
<dbReference type="InterPro" id="IPR005543">
    <property type="entry name" value="PASTA_dom"/>
</dbReference>
<name>A0A4D4J8E8_9PSEU</name>
<dbReference type="Proteomes" id="UP000298860">
    <property type="component" value="Unassembled WGS sequence"/>
</dbReference>
<keyword evidence="3" id="KW-1185">Reference proteome</keyword>
<dbReference type="Gene3D" id="3.30.10.20">
    <property type="match status" value="1"/>
</dbReference>
<evidence type="ECO:0000259" key="1">
    <source>
        <dbReference type="PROSITE" id="PS51178"/>
    </source>
</evidence>
<dbReference type="Pfam" id="PF03793">
    <property type="entry name" value="PASTA"/>
    <property type="match status" value="1"/>
</dbReference>
<evidence type="ECO:0000313" key="3">
    <source>
        <dbReference type="Proteomes" id="UP000298860"/>
    </source>
</evidence>
<organism evidence="2 3">
    <name type="scientific">Gandjariella thermophila</name>
    <dbReference type="NCBI Taxonomy" id="1931992"/>
    <lineage>
        <taxon>Bacteria</taxon>
        <taxon>Bacillati</taxon>
        <taxon>Actinomycetota</taxon>
        <taxon>Actinomycetes</taxon>
        <taxon>Pseudonocardiales</taxon>
        <taxon>Pseudonocardiaceae</taxon>
        <taxon>Gandjariella</taxon>
    </lineage>
</organism>